<dbReference type="RefSeq" id="WP_195693323.1">
    <property type="nucleotide sequence ID" value="NZ_CP064760.1"/>
</dbReference>
<dbReference type="Proteomes" id="UP000594480">
    <property type="component" value="Chromosome"/>
</dbReference>
<reference evidence="5 6" key="1">
    <citation type="submission" date="2020-11" db="EMBL/GenBank/DDBJ databases">
        <title>Amino acid is mineralized and recycled by bacteria in oceanic microbiome.</title>
        <authorList>
            <person name="Zheng L.Y."/>
        </authorList>
    </citation>
    <scope>NUCLEOTIDE SEQUENCE [LARGE SCALE GENOMIC DNA]</scope>
    <source>
        <strain evidence="5 6">A32-1</strain>
    </source>
</reference>
<dbReference type="KEGG" id="msf:IT882_04355"/>
<dbReference type="EMBL" id="CP064760">
    <property type="protein sequence ID" value="QPE05306.1"/>
    <property type="molecule type" value="Genomic_DNA"/>
</dbReference>
<evidence type="ECO:0000313" key="6">
    <source>
        <dbReference type="Proteomes" id="UP000594480"/>
    </source>
</evidence>
<dbReference type="AlphaFoldDB" id="A0A7S8RHD3"/>
<proteinExistence type="predicted"/>
<keyword evidence="2 5" id="KW-0645">Protease</keyword>
<keyword evidence="1" id="KW-1188">Viral release from host cell</keyword>
<evidence type="ECO:0000256" key="2">
    <source>
        <dbReference type="ARBA" id="ARBA00022670"/>
    </source>
</evidence>
<dbReference type="GO" id="GO:0006508">
    <property type="term" value="P:proteolysis"/>
    <property type="evidence" value="ECO:0007669"/>
    <property type="project" value="UniProtKB-KW"/>
</dbReference>
<keyword evidence="6" id="KW-1185">Reference proteome</keyword>
<gene>
    <name evidence="5" type="ORF">IT882_04355</name>
</gene>
<protein>
    <submittedName>
        <fullName evidence="5">HK97 family phage prohead protease</fullName>
    </submittedName>
</protein>
<dbReference type="NCBIfam" id="TIGR01543">
    <property type="entry name" value="proheadase_HK97"/>
    <property type="match status" value="1"/>
</dbReference>
<dbReference type="InterPro" id="IPR054613">
    <property type="entry name" value="Peptidase_S78_dom"/>
</dbReference>
<keyword evidence="3" id="KW-0378">Hydrolase</keyword>
<name>A0A7S8RHD3_9MICO</name>
<evidence type="ECO:0000256" key="1">
    <source>
        <dbReference type="ARBA" id="ARBA00022612"/>
    </source>
</evidence>
<dbReference type="InterPro" id="IPR006433">
    <property type="entry name" value="Prohead_protease"/>
</dbReference>
<dbReference type="GO" id="GO:0008233">
    <property type="term" value="F:peptidase activity"/>
    <property type="evidence" value="ECO:0007669"/>
    <property type="project" value="UniProtKB-KW"/>
</dbReference>
<dbReference type="Pfam" id="PF04586">
    <property type="entry name" value="Peptidase_S78"/>
    <property type="match status" value="1"/>
</dbReference>
<evidence type="ECO:0000313" key="5">
    <source>
        <dbReference type="EMBL" id="QPE05306.1"/>
    </source>
</evidence>
<evidence type="ECO:0000256" key="3">
    <source>
        <dbReference type="ARBA" id="ARBA00022801"/>
    </source>
</evidence>
<organism evidence="5 6">
    <name type="scientific">Microbacterium schleiferi</name>
    <dbReference type="NCBI Taxonomy" id="69362"/>
    <lineage>
        <taxon>Bacteria</taxon>
        <taxon>Bacillati</taxon>
        <taxon>Actinomycetota</taxon>
        <taxon>Actinomycetes</taxon>
        <taxon>Micrococcales</taxon>
        <taxon>Microbacteriaceae</taxon>
        <taxon>Microbacterium</taxon>
    </lineage>
</organism>
<sequence length="255" mass="27877">MTIAIAADIDGRRAAALAEPGQVPSTAARSQEFGAQMRAQLVERDGKKFYQVNGYASTVEQAYEMYDFWGPYEEIIDARAFDATLSRDPDVAFLLNHRGTTMARTKSGTLFLSVDEHGLATEAFLNPERSDVRDMVIAINDGDIDQMSFAFRIVRGQWSPDYTEYRILDVELDRGDVSAVNYGANPNTSISARVKQALTAVEDLPAPMLRALVARGQERLAGSEPIDVVEDAPVRSVAQDTLAAVLVKDALTASL</sequence>
<accession>A0A7S8RHD3</accession>
<feature type="domain" description="Prohead serine protease" evidence="4">
    <location>
        <begin position="43"/>
        <end position="195"/>
    </location>
</feature>
<evidence type="ECO:0000259" key="4">
    <source>
        <dbReference type="Pfam" id="PF04586"/>
    </source>
</evidence>